<dbReference type="GeneID" id="66058606"/>
<reference evidence="1" key="2">
    <citation type="submission" date="2019-04" db="EMBL/GenBank/DDBJ databases">
        <authorList>
            <person name="Howe K."/>
            <person name="Paulini M."/>
            <person name="Williams G."/>
        </authorList>
    </citation>
    <scope>NUCLEOTIDE SEQUENCE [LARGE SCALE GENOMIC DNA]</scope>
    <source>
        <strain evidence="1">FR3</strain>
    </source>
</reference>
<reference evidence="2" key="1">
    <citation type="journal article" date="2007" name="Science">
        <title>Draft genome of the filarial nematode parasite Brugia malayi.</title>
        <authorList>
            <person name="Ghedin E."/>
            <person name="Wang S."/>
            <person name="Spiro D."/>
            <person name="Caler E."/>
            <person name="Zhao Q."/>
            <person name="Crabtree J."/>
            <person name="Allen J.E."/>
            <person name="Delcher A.L."/>
            <person name="Guiliano D.B."/>
            <person name="Miranda-Saavedra D."/>
            <person name="Angiuoli S.V."/>
            <person name="Creasy T."/>
            <person name="Amedeo P."/>
            <person name="Haas B."/>
            <person name="El-Sayed N.M."/>
            <person name="Wortman J.R."/>
            <person name="Feldblyum T."/>
            <person name="Tallon L."/>
            <person name="Schatz M."/>
            <person name="Shumway M."/>
            <person name="Koo H."/>
            <person name="Salzberg S.L."/>
            <person name="Schobel S."/>
            <person name="Pertea M."/>
            <person name="Pop M."/>
            <person name="White O."/>
            <person name="Barton G.J."/>
            <person name="Carlow C.K."/>
            <person name="Crawford M.J."/>
            <person name="Daub J."/>
            <person name="Dimmic M.W."/>
            <person name="Estes C.F."/>
            <person name="Foster J.M."/>
            <person name="Ganatra M."/>
            <person name="Gregory W.F."/>
            <person name="Johnson N.M."/>
            <person name="Jin J."/>
            <person name="Komuniecki R."/>
            <person name="Korf I."/>
            <person name="Kumar S."/>
            <person name="Laney S."/>
            <person name="Li B.W."/>
            <person name="Li W."/>
            <person name="Lindblom T.H."/>
            <person name="Lustigman S."/>
            <person name="Ma D."/>
            <person name="Maina C.V."/>
            <person name="Martin D.M."/>
            <person name="McCarter J.P."/>
            <person name="McReynolds L."/>
            <person name="Mitreva M."/>
            <person name="Nutman T.B."/>
            <person name="Parkinson J."/>
            <person name="Peregrin-Alvarez J.M."/>
            <person name="Poole C."/>
            <person name="Ren Q."/>
            <person name="Saunders L."/>
            <person name="Sluder A.E."/>
            <person name="Smith K."/>
            <person name="Stanke M."/>
            <person name="Unnasch T.R."/>
            <person name="Ware J."/>
            <person name="Wei A.D."/>
            <person name="Weil G."/>
            <person name="Williams D.J."/>
            <person name="Zhang Y."/>
            <person name="Williams S.A."/>
            <person name="Fraser-Liggett C."/>
            <person name="Slatko B."/>
            <person name="Blaxter M.L."/>
            <person name="Scott A.L."/>
        </authorList>
    </citation>
    <scope>NUCLEOTIDE SEQUENCE</scope>
    <source>
        <strain evidence="2">FR3</strain>
    </source>
</reference>
<dbReference type="STRING" id="6279.A0A5S6PCH1"/>
<keyword evidence="2" id="KW-1185">Reference proteome</keyword>
<protein>
    <submittedName>
        <fullName evidence="1 3">Uncharacterized protein</fullName>
    </submittedName>
</protein>
<dbReference type="EMBL" id="CAAKNF010000006">
    <property type="protein sequence ID" value="VIO99974.1"/>
    <property type="molecule type" value="Genomic_DNA"/>
</dbReference>
<reference evidence="3" key="3">
    <citation type="submission" date="2019-12" db="UniProtKB">
        <authorList>
            <consortium name="WormBaseParasite"/>
        </authorList>
    </citation>
    <scope>IDENTIFICATION</scope>
</reference>
<dbReference type="AlphaFoldDB" id="A0A4E9G3A5"/>
<evidence type="ECO:0000313" key="2">
    <source>
        <dbReference type="Proteomes" id="UP000006672"/>
    </source>
</evidence>
<dbReference type="KEGG" id="bmy:BM_BM17121"/>
<gene>
    <name evidence="1 3" type="primary">Bm17121</name>
    <name evidence="1" type="ORF">BM_BM17121</name>
</gene>
<dbReference type="WBParaSite" id="Bm17121.1">
    <property type="protein sequence ID" value="Bm17121.1"/>
    <property type="gene ID" value="WBGene00268265"/>
</dbReference>
<name>A0A4E9G3A5_BRUMA</name>
<evidence type="ECO:0000313" key="3">
    <source>
        <dbReference type="WBParaSite" id="Bm17121.1"/>
    </source>
</evidence>
<organism evidence="1">
    <name type="scientific">Brugia malayi</name>
    <name type="common">Filarial nematode worm</name>
    <dbReference type="NCBI Taxonomy" id="6279"/>
    <lineage>
        <taxon>Eukaryota</taxon>
        <taxon>Metazoa</taxon>
        <taxon>Ecdysozoa</taxon>
        <taxon>Nematoda</taxon>
        <taxon>Chromadorea</taxon>
        <taxon>Rhabditida</taxon>
        <taxon>Spirurina</taxon>
        <taxon>Spiruromorpha</taxon>
        <taxon>Filarioidea</taxon>
        <taxon>Onchocercidae</taxon>
        <taxon>Brugia</taxon>
    </lineage>
</organism>
<accession>A0A5S6PCH1</accession>
<dbReference type="CTD" id="66058606"/>
<sequence>MLLQQISLQLQHFNKYTTRQGVLATIYRPRKYPRRIAYQALLPFVTSATHTAANIEKPKQLEVKMNERAIQQLHLTSIS</sequence>
<dbReference type="Proteomes" id="UP000006672">
    <property type="component" value="Unassembled WGS sequence"/>
</dbReference>
<dbReference type="RefSeq" id="XP_042938754.1">
    <property type="nucleotide sequence ID" value="XM_043082820.1"/>
</dbReference>
<evidence type="ECO:0000313" key="1">
    <source>
        <dbReference type="EMBL" id="VIO99974.1"/>
    </source>
</evidence>
<accession>A0A4E9G3A5</accession>
<proteinExistence type="predicted"/>